<evidence type="ECO:0000313" key="8">
    <source>
        <dbReference type="EMBL" id="PJF43117.1"/>
    </source>
</evidence>
<keyword evidence="3" id="KW-0731">Sigma factor</keyword>
<evidence type="ECO:0000256" key="5">
    <source>
        <dbReference type="ARBA" id="ARBA00023163"/>
    </source>
</evidence>
<protein>
    <submittedName>
        <fullName evidence="7">RNA polymerase subunit sigma-24</fullName>
    </submittedName>
</protein>
<dbReference type="InterPro" id="IPR039425">
    <property type="entry name" value="RNA_pol_sigma-70-like"/>
</dbReference>
<dbReference type="Pfam" id="PF04542">
    <property type="entry name" value="Sigma70_r2"/>
    <property type="match status" value="1"/>
</dbReference>
<evidence type="ECO:0000313" key="9">
    <source>
        <dbReference type="Proteomes" id="UP000228947"/>
    </source>
</evidence>
<dbReference type="InterPro" id="IPR013325">
    <property type="entry name" value="RNA_pol_sigma_r2"/>
</dbReference>
<accession>A0A2M8PZY2</accession>
<dbReference type="Gene3D" id="1.10.10.10">
    <property type="entry name" value="Winged helix-like DNA-binding domain superfamily/Winged helix DNA-binding domain"/>
    <property type="match status" value="1"/>
</dbReference>
<dbReference type="Proteomes" id="UP000228947">
    <property type="component" value="Unassembled WGS sequence"/>
</dbReference>
<evidence type="ECO:0000313" key="10">
    <source>
        <dbReference type="Proteomes" id="UP000229681"/>
    </source>
</evidence>
<dbReference type="InterPro" id="IPR013249">
    <property type="entry name" value="RNA_pol_sigma70_r4_t2"/>
</dbReference>
<evidence type="ECO:0000256" key="3">
    <source>
        <dbReference type="ARBA" id="ARBA00023082"/>
    </source>
</evidence>
<dbReference type="InterPro" id="IPR036388">
    <property type="entry name" value="WH-like_DNA-bd_sf"/>
</dbReference>
<dbReference type="GO" id="GO:0006352">
    <property type="term" value="P:DNA-templated transcription initiation"/>
    <property type="evidence" value="ECO:0007669"/>
    <property type="project" value="InterPro"/>
</dbReference>
<evidence type="ECO:0000256" key="2">
    <source>
        <dbReference type="ARBA" id="ARBA00023015"/>
    </source>
</evidence>
<keyword evidence="2" id="KW-0805">Transcription regulation</keyword>
<evidence type="ECO:0000313" key="7">
    <source>
        <dbReference type="EMBL" id="PJF37117.1"/>
    </source>
</evidence>
<gene>
    <name evidence="7" type="ORF">CUN49_01900</name>
    <name evidence="8" type="ORF">CUN50_01640</name>
</gene>
<dbReference type="CDD" id="cd06171">
    <property type="entry name" value="Sigma70_r4"/>
    <property type="match status" value="1"/>
</dbReference>
<dbReference type="SUPFAM" id="SSF88946">
    <property type="entry name" value="Sigma2 domain of RNA polymerase sigma factors"/>
    <property type="match status" value="1"/>
</dbReference>
<dbReference type="GO" id="GO:0016987">
    <property type="term" value="F:sigma factor activity"/>
    <property type="evidence" value="ECO:0007669"/>
    <property type="project" value="UniProtKB-KW"/>
</dbReference>
<dbReference type="EMBL" id="PGTM01000014">
    <property type="protein sequence ID" value="PJF37117.1"/>
    <property type="molecule type" value="Genomic_DNA"/>
</dbReference>
<dbReference type="PROSITE" id="PS00622">
    <property type="entry name" value="HTH_LUXR_1"/>
    <property type="match status" value="1"/>
</dbReference>
<dbReference type="AlphaFoldDB" id="A0A2M8PHU2"/>
<dbReference type="Proteomes" id="UP000229681">
    <property type="component" value="Unassembled WGS sequence"/>
</dbReference>
<evidence type="ECO:0000256" key="1">
    <source>
        <dbReference type="ARBA" id="ARBA00010641"/>
    </source>
</evidence>
<sequence length="211" mass="23532">MSDPQARADDFDLIAQARRGDVQAFNGLVLRYQTAMYNLAFRLLDDADLAADATQDAFIAAFQHLNQFRGSNFRAWLARIVTNACYDALRRRKRAPASLEQLAAQRADSADQPTLISDAAESPEQLAIRQALSKAIQDCLNQLPLSFRTVAIMSDVQGYAYDEIALALNLSLGTVKSRLSRARQKLRDCLRAVQELLPSAYRLLEQKDEPA</sequence>
<dbReference type="Pfam" id="PF08281">
    <property type="entry name" value="Sigma70_r4_2"/>
    <property type="match status" value="1"/>
</dbReference>
<dbReference type="InterPro" id="IPR007627">
    <property type="entry name" value="RNA_pol_sigma70_r2"/>
</dbReference>
<evidence type="ECO:0000256" key="4">
    <source>
        <dbReference type="ARBA" id="ARBA00023125"/>
    </source>
</evidence>
<organism evidence="7 10">
    <name type="scientific">Candidatus Thermofonsia Clade 1 bacterium</name>
    <dbReference type="NCBI Taxonomy" id="2364210"/>
    <lineage>
        <taxon>Bacteria</taxon>
        <taxon>Bacillati</taxon>
        <taxon>Chloroflexota</taxon>
        <taxon>Candidatus Thermofontia</taxon>
        <taxon>Candidatus Thermofonsia Clade 1</taxon>
    </lineage>
</organism>
<dbReference type="Gene3D" id="1.10.1740.10">
    <property type="match status" value="1"/>
</dbReference>
<dbReference type="PANTHER" id="PTHR43133:SF8">
    <property type="entry name" value="RNA POLYMERASE SIGMA FACTOR HI_1459-RELATED"/>
    <property type="match status" value="1"/>
</dbReference>
<comment type="similarity">
    <text evidence="1">Belongs to the sigma-70 factor family. ECF subfamily.</text>
</comment>
<dbReference type="InterPro" id="IPR014284">
    <property type="entry name" value="RNA_pol_sigma-70_dom"/>
</dbReference>
<dbReference type="SUPFAM" id="SSF88659">
    <property type="entry name" value="Sigma3 and sigma4 domains of RNA polymerase sigma factors"/>
    <property type="match status" value="1"/>
</dbReference>
<dbReference type="PANTHER" id="PTHR43133">
    <property type="entry name" value="RNA POLYMERASE ECF-TYPE SIGMA FACTO"/>
    <property type="match status" value="1"/>
</dbReference>
<dbReference type="InterPro" id="IPR000792">
    <property type="entry name" value="Tscrpt_reg_LuxR_C"/>
</dbReference>
<keyword evidence="5" id="KW-0804">Transcription</keyword>
<accession>A0A2M8PHU2</accession>
<dbReference type="InterPro" id="IPR013324">
    <property type="entry name" value="RNA_pol_sigma_r3/r4-like"/>
</dbReference>
<dbReference type="GO" id="GO:0003677">
    <property type="term" value="F:DNA binding"/>
    <property type="evidence" value="ECO:0007669"/>
    <property type="project" value="UniProtKB-KW"/>
</dbReference>
<feature type="domain" description="HTH luxR-type" evidence="6">
    <location>
        <begin position="158"/>
        <end position="185"/>
    </location>
</feature>
<dbReference type="NCBIfam" id="TIGR02937">
    <property type="entry name" value="sigma70-ECF"/>
    <property type="match status" value="1"/>
</dbReference>
<keyword evidence="4" id="KW-0238">DNA-binding</keyword>
<comment type="caution">
    <text evidence="7">The sequence shown here is derived from an EMBL/GenBank/DDBJ whole genome shotgun (WGS) entry which is preliminary data.</text>
</comment>
<dbReference type="EMBL" id="PGTL01000004">
    <property type="protein sequence ID" value="PJF43117.1"/>
    <property type="molecule type" value="Genomic_DNA"/>
</dbReference>
<reference evidence="9 10" key="1">
    <citation type="submission" date="2017-11" db="EMBL/GenBank/DDBJ databases">
        <title>Evolution of Phototrophy in the Chloroflexi Phylum Driven by Horizontal Gene Transfer.</title>
        <authorList>
            <person name="Ward L.M."/>
            <person name="Hemp J."/>
            <person name="Shih P.M."/>
            <person name="Mcglynn S.E."/>
            <person name="Fischer W."/>
        </authorList>
    </citation>
    <scope>NUCLEOTIDE SEQUENCE [LARGE SCALE GENOMIC DNA]</scope>
    <source>
        <strain evidence="8">CP1_1M</strain>
        <strain evidence="7">JP3_13</strain>
    </source>
</reference>
<proteinExistence type="inferred from homology"/>
<name>A0A2M8PHU2_9CHLR</name>
<evidence type="ECO:0000259" key="6">
    <source>
        <dbReference type="PROSITE" id="PS00622"/>
    </source>
</evidence>